<dbReference type="EC" id="2.6.1.11" evidence="5"/>
<evidence type="ECO:0000256" key="4">
    <source>
        <dbReference type="ARBA" id="ARBA00008954"/>
    </source>
</evidence>
<dbReference type="FunFam" id="3.40.640.10:FF:000004">
    <property type="entry name" value="Acetylornithine aminotransferase"/>
    <property type="match status" value="1"/>
</dbReference>
<dbReference type="Pfam" id="PF00202">
    <property type="entry name" value="Aminotran_3"/>
    <property type="match status" value="1"/>
</dbReference>
<dbReference type="EMBL" id="KB468113">
    <property type="protein sequence ID" value="PCH41372.1"/>
    <property type="molecule type" value="Genomic_DNA"/>
</dbReference>
<name>A0A2H3JGR7_WOLCO</name>
<dbReference type="PIRSF" id="PIRSF000521">
    <property type="entry name" value="Transaminase_4ab_Lys_Orn"/>
    <property type="match status" value="1"/>
</dbReference>
<dbReference type="InterPro" id="IPR015424">
    <property type="entry name" value="PyrdxlP-dep_Trfase"/>
</dbReference>
<evidence type="ECO:0000313" key="12">
    <source>
        <dbReference type="Proteomes" id="UP000218811"/>
    </source>
</evidence>
<evidence type="ECO:0000256" key="1">
    <source>
        <dbReference type="ARBA" id="ARBA00001933"/>
    </source>
</evidence>
<comment type="pathway">
    <text evidence="3">Amino-acid biosynthesis; L-arginine biosynthesis; N(2)-acetyl-L-ornithine from L-glutamate: step 4/4.</text>
</comment>
<evidence type="ECO:0000313" key="11">
    <source>
        <dbReference type="EMBL" id="PCH41372.1"/>
    </source>
</evidence>
<comment type="cofactor">
    <cofactor evidence="1">
        <name>pyridoxal 5'-phosphate</name>
        <dbReference type="ChEBI" id="CHEBI:597326"/>
    </cofactor>
</comment>
<dbReference type="Gene3D" id="3.40.640.10">
    <property type="entry name" value="Type I PLP-dependent aspartate aminotransferase-like (Major domain)"/>
    <property type="match status" value="1"/>
</dbReference>
<dbReference type="GO" id="GO:0042802">
    <property type="term" value="F:identical protein binding"/>
    <property type="evidence" value="ECO:0007669"/>
    <property type="project" value="TreeGrafter"/>
</dbReference>
<reference evidence="11 12" key="1">
    <citation type="journal article" date="2012" name="Science">
        <title>The Paleozoic origin of enzymatic lignin decomposition reconstructed from 31 fungal genomes.</title>
        <authorList>
            <person name="Floudas D."/>
            <person name="Binder M."/>
            <person name="Riley R."/>
            <person name="Barry K."/>
            <person name="Blanchette R.A."/>
            <person name="Henrissat B."/>
            <person name="Martinez A.T."/>
            <person name="Otillar R."/>
            <person name="Spatafora J.W."/>
            <person name="Yadav J.S."/>
            <person name="Aerts A."/>
            <person name="Benoit I."/>
            <person name="Boyd A."/>
            <person name="Carlson A."/>
            <person name="Copeland A."/>
            <person name="Coutinho P.M."/>
            <person name="de Vries R.P."/>
            <person name="Ferreira P."/>
            <person name="Findley K."/>
            <person name="Foster B."/>
            <person name="Gaskell J."/>
            <person name="Glotzer D."/>
            <person name="Gorecki P."/>
            <person name="Heitman J."/>
            <person name="Hesse C."/>
            <person name="Hori C."/>
            <person name="Igarashi K."/>
            <person name="Jurgens J.A."/>
            <person name="Kallen N."/>
            <person name="Kersten P."/>
            <person name="Kohler A."/>
            <person name="Kuees U."/>
            <person name="Kumar T.K.A."/>
            <person name="Kuo A."/>
            <person name="LaButti K."/>
            <person name="Larrondo L.F."/>
            <person name="Lindquist E."/>
            <person name="Ling A."/>
            <person name="Lombard V."/>
            <person name="Lucas S."/>
            <person name="Lundell T."/>
            <person name="Martin R."/>
            <person name="McLaughlin D.J."/>
            <person name="Morgenstern I."/>
            <person name="Morin E."/>
            <person name="Murat C."/>
            <person name="Nagy L.G."/>
            <person name="Nolan M."/>
            <person name="Ohm R.A."/>
            <person name="Patyshakuliyeva A."/>
            <person name="Rokas A."/>
            <person name="Ruiz-Duenas F.J."/>
            <person name="Sabat G."/>
            <person name="Salamov A."/>
            <person name="Samejima M."/>
            <person name="Schmutz J."/>
            <person name="Slot J.C."/>
            <person name="St John F."/>
            <person name="Stenlid J."/>
            <person name="Sun H."/>
            <person name="Sun S."/>
            <person name="Syed K."/>
            <person name="Tsang A."/>
            <person name="Wiebenga A."/>
            <person name="Young D."/>
            <person name="Pisabarro A."/>
            <person name="Eastwood D.C."/>
            <person name="Martin F."/>
            <person name="Cullen D."/>
            <person name="Grigoriev I.V."/>
            <person name="Hibbett D.S."/>
        </authorList>
    </citation>
    <scope>NUCLEOTIDE SEQUENCE [LARGE SCALE GENOMIC DNA]</scope>
    <source>
        <strain evidence="11 12">MD-104</strain>
    </source>
</reference>
<sequence>MLLVARCAGQTLAWQARRSAGVRLASTIPESAPRPAPKLPTAPCTRYAAVSHPEDPSAVSAEVKALLDRSDAYILPVYARPPFVLSHGKGAYVWDTQGRRYLDFSAGIAVNALGHADQGVANVLASQAATLMHTSNAFHHKWSGELAKLLVTLTQREGGLGWEAGSRHPPAGVTSGAKVFFSNSGTEANEGALKIARKVGKARWAAKTSKAWDDPACDKYEIVCFGSAFHGRSMGALSVTTNPKYQKPFAPLLPGVKVGKLNVTEELQTLVDEKTCAVIVEPIQGEGGIHAADVAWLQALRERCDEVGAVLIFDEIQCGLYRTGTLWAHSMLPVDAHPDIITMAKPLANGFPIGAVLMRDAVAETMTAGTHGTTFGGSPLACALGHHVLSRVSERAFIANVAETSAYLHARLSQTTQWFRDIIEPSVRGRGLILGLGFKDQSHPAKVVSMARERGVLILTAGSDAVRLVPSLNVGQTEVNTTVDVIESCLHVLQTQ</sequence>
<organism evidence="11 12">
    <name type="scientific">Wolfiporia cocos (strain MD-104)</name>
    <name type="common">Brown rot fungus</name>
    <dbReference type="NCBI Taxonomy" id="742152"/>
    <lineage>
        <taxon>Eukaryota</taxon>
        <taxon>Fungi</taxon>
        <taxon>Dikarya</taxon>
        <taxon>Basidiomycota</taxon>
        <taxon>Agaricomycotina</taxon>
        <taxon>Agaricomycetes</taxon>
        <taxon>Polyporales</taxon>
        <taxon>Phaeolaceae</taxon>
        <taxon>Wolfiporia</taxon>
    </lineage>
</organism>
<accession>A0A2H3JGR7</accession>
<keyword evidence="6 11" id="KW-0032">Aminotransferase</keyword>
<dbReference type="OMA" id="MVPGFKY"/>
<evidence type="ECO:0000256" key="9">
    <source>
        <dbReference type="ARBA" id="ARBA00022898"/>
    </source>
</evidence>
<keyword evidence="12" id="KW-1185">Reference proteome</keyword>
<keyword evidence="8 11" id="KW-0808">Transferase</keyword>
<evidence type="ECO:0000256" key="7">
    <source>
        <dbReference type="ARBA" id="ARBA00022605"/>
    </source>
</evidence>
<dbReference type="CDD" id="cd00610">
    <property type="entry name" value="OAT_like"/>
    <property type="match status" value="1"/>
</dbReference>
<dbReference type="UniPathway" id="UPA00068">
    <property type="reaction ID" value="UER00109"/>
</dbReference>
<dbReference type="PROSITE" id="PS00600">
    <property type="entry name" value="AA_TRANSFER_CLASS_3"/>
    <property type="match status" value="1"/>
</dbReference>
<gene>
    <name evidence="11" type="ORF">WOLCODRAFT_137356</name>
</gene>
<dbReference type="NCBIfam" id="TIGR00707">
    <property type="entry name" value="argD"/>
    <property type="match status" value="1"/>
</dbReference>
<dbReference type="PANTHER" id="PTHR11986">
    <property type="entry name" value="AMINOTRANSFERASE CLASS III"/>
    <property type="match status" value="1"/>
</dbReference>
<protein>
    <recommendedName>
        <fullName evidence="5">acetylornithine transaminase</fullName>
        <ecNumber evidence="5">2.6.1.11</ecNumber>
    </recommendedName>
</protein>
<dbReference type="InterPro" id="IPR015421">
    <property type="entry name" value="PyrdxlP-dep_Trfase_major"/>
</dbReference>
<comment type="subcellular location">
    <subcellularLocation>
        <location evidence="2">Mitochondrion</location>
    </subcellularLocation>
</comment>
<dbReference type="InterPro" id="IPR015422">
    <property type="entry name" value="PyrdxlP-dep_Trfase_small"/>
</dbReference>
<dbReference type="InterPro" id="IPR050103">
    <property type="entry name" value="Class-III_PLP-dep_AT"/>
</dbReference>
<evidence type="ECO:0000256" key="2">
    <source>
        <dbReference type="ARBA" id="ARBA00004173"/>
    </source>
</evidence>
<dbReference type="Proteomes" id="UP000218811">
    <property type="component" value="Unassembled WGS sequence"/>
</dbReference>
<evidence type="ECO:0000256" key="10">
    <source>
        <dbReference type="RuleBase" id="RU003560"/>
    </source>
</evidence>
<evidence type="ECO:0000256" key="3">
    <source>
        <dbReference type="ARBA" id="ARBA00005024"/>
    </source>
</evidence>
<dbReference type="InterPro" id="IPR005814">
    <property type="entry name" value="Aminotrans_3"/>
</dbReference>
<dbReference type="GO" id="GO:0005759">
    <property type="term" value="C:mitochondrial matrix"/>
    <property type="evidence" value="ECO:0007669"/>
    <property type="project" value="TreeGrafter"/>
</dbReference>
<dbReference type="InterPro" id="IPR049704">
    <property type="entry name" value="Aminotrans_3_PPA_site"/>
</dbReference>
<dbReference type="InterPro" id="IPR004636">
    <property type="entry name" value="AcOrn/SuccOrn_fam"/>
</dbReference>
<dbReference type="PANTHER" id="PTHR11986:SF79">
    <property type="entry name" value="ACETYLORNITHINE AMINOTRANSFERASE, MITOCHONDRIAL"/>
    <property type="match status" value="1"/>
</dbReference>
<dbReference type="GO" id="GO:0006526">
    <property type="term" value="P:L-arginine biosynthetic process"/>
    <property type="evidence" value="ECO:0007669"/>
    <property type="project" value="UniProtKB-UniPathway"/>
</dbReference>
<dbReference type="GO" id="GO:0030170">
    <property type="term" value="F:pyridoxal phosphate binding"/>
    <property type="evidence" value="ECO:0007669"/>
    <property type="project" value="InterPro"/>
</dbReference>
<proteinExistence type="inferred from homology"/>
<comment type="similarity">
    <text evidence="4 10">Belongs to the class-III pyridoxal-phosphate-dependent aminotransferase family.</text>
</comment>
<keyword evidence="9 10" id="KW-0663">Pyridoxal phosphate</keyword>
<evidence type="ECO:0000256" key="5">
    <source>
        <dbReference type="ARBA" id="ARBA00012919"/>
    </source>
</evidence>
<dbReference type="OrthoDB" id="10260828at2759"/>
<dbReference type="GO" id="GO:0003992">
    <property type="term" value="F:N2-acetyl-L-ornithine:2-oxoglutarate 5-aminotransferase activity"/>
    <property type="evidence" value="ECO:0007669"/>
    <property type="project" value="UniProtKB-EC"/>
</dbReference>
<dbReference type="STRING" id="742152.A0A2H3JGR7"/>
<dbReference type="Gene3D" id="3.90.1150.10">
    <property type="entry name" value="Aspartate Aminotransferase, domain 1"/>
    <property type="match status" value="1"/>
</dbReference>
<dbReference type="AlphaFoldDB" id="A0A2H3JGR7"/>
<dbReference type="SUPFAM" id="SSF53383">
    <property type="entry name" value="PLP-dependent transferases"/>
    <property type="match status" value="1"/>
</dbReference>
<evidence type="ECO:0000256" key="6">
    <source>
        <dbReference type="ARBA" id="ARBA00022576"/>
    </source>
</evidence>
<keyword evidence="7" id="KW-0028">Amino-acid biosynthesis</keyword>
<evidence type="ECO:0000256" key="8">
    <source>
        <dbReference type="ARBA" id="ARBA00022679"/>
    </source>
</evidence>